<dbReference type="PANTHER" id="PTHR40036:SF1">
    <property type="entry name" value="MACROCIN O-METHYLTRANSFERASE"/>
    <property type="match status" value="1"/>
</dbReference>
<sequence length="258" mass="29227">MSSNRADDVSAGAGIRPLAREPWVEIADGAALANWSGEDEIRYNQQVRQGEKLKFFRQVFDFLKENEIAGDYHEFGCHRARTFRMALTEARRKNLDEMAFWAFDSFAGLPAPETETSVGKWTQGALATSEQEFLRLIGEHGIYTDKVRTVKGLYGDSLTPALKQQFASQGRKIALANIDCDLYESAVPVFDFIEPLLQAGSVLYIDDLFVGNRGNPGRGLAKAFVEYRQRSRWRFVRHLDIGWWGRSYIASETESDLI</sequence>
<accession>A0ABR7U4E0</accession>
<dbReference type="InterPro" id="IPR008884">
    <property type="entry name" value="TylF_MeTrfase"/>
</dbReference>
<proteinExistence type="predicted"/>
<evidence type="ECO:0000313" key="2">
    <source>
        <dbReference type="Proteomes" id="UP000639516"/>
    </source>
</evidence>
<dbReference type="Gene3D" id="3.40.50.150">
    <property type="entry name" value="Vaccinia Virus protein VP39"/>
    <property type="match status" value="1"/>
</dbReference>
<evidence type="ECO:0000313" key="1">
    <source>
        <dbReference type="EMBL" id="MBC9978875.1"/>
    </source>
</evidence>
<reference evidence="1 2" key="1">
    <citation type="journal article" date="2020" name="Arch. Microbiol.">
        <title>Bradyrhizobium campsiandrae sp. nov., a nitrogen-fixing bacterial strain isolated from a native leguminous tree from the Amazon adapted to flooded conditions.</title>
        <authorList>
            <person name="Cabral Michel D."/>
            <person name="Martins da Costa E."/>
            <person name="Azarias Guimaraes A."/>
            <person name="Soares de Carvalho T."/>
            <person name="Santos de Castro Caputo P."/>
            <person name="Willems A."/>
            <person name="de Souza Moreira F.M."/>
        </authorList>
    </citation>
    <scope>NUCLEOTIDE SEQUENCE [LARGE SCALE GENOMIC DNA]</scope>
    <source>
        <strain evidence="2">INPA 384B</strain>
    </source>
</reference>
<dbReference type="PANTHER" id="PTHR40036">
    <property type="entry name" value="MACROCIN O-METHYLTRANSFERASE"/>
    <property type="match status" value="1"/>
</dbReference>
<dbReference type="Proteomes" id="UP000639516">
    <property type="component" value="Unassembled WGS sequence"/>
</dbReference>
<comment type="caution">
    <text evidence="1">The sequence shown here is derived from an EMBL/GenBank/DDBJ whole genome shotgun (WGS) entry which is preliminary data.</text>
</comment>
<name>A0ABR7U4E0_9BRAD</name>
<organism evidence="1 2">
    <name type="scientific">Bradyrhizobium campsiandrae</name>
    <dbReference type="NCBI Taxonomy" id="1729892"/>
    <lineage>
        <taxon>Bacteria</taxon>
        <taxon>Pseudomonadati</taxon>
        <taxon>Pseudomonadota</taxon>
        <taxon>Alphaproteobacteria</taxon>
        <taxon>Hyphomicrobiales</taxon>
        <taxon>Nitrobacteraceae</taxon>
        <taxon>Bradyrhizobium</taxon>
    </lineage>
</organism>
<dbReference type="Pfam" id="PF05711">
    <property type="entry name" value="TylF"/>
    <property type="match status" value="1"/>
</dbReference>
<protein>
    <recommendedName>
        <fullName evidence="3">Methyltransferase</fullName>
    </recommendedName>
</protein>
<evidence type="ECO:0008006" key="3">
    <source>
        <dbReference type="Google" id="ProtNLM"/>
    </source>
</evidence>
<dbReference type="EMBL" id="JAATTO010000014">
    <property type="protein sequence ID" value="MBC9978875.1"/>
    <property type="molecule type" value="Genomic_DNA"/>
</dbReference>
<dbReference type="InterPro" id="IPR029063">
    <property type="entry name" value="SAM-dependent_MTases_sf"/>
</dbReference>
<dbReference type="RefSeq" id="WP_188102538.1">
    <property type="nucleotide sequence ID" value="NZ_JAANIH010000027.1"/>
</dbReference>
<keyword evidence="2" id="KW-1185">Reference proteome</keyword>
<gene>
    <name evidence="1" type="ORF">HA482_11710</name>
</gene>